<dbReference type="EMBL" id="RJTX01000002">
    <property type="protein sequence ID" value="ROH98090.1"/>
    <property type="molecule type" value="Genomic_DNA"/>
</dbReference>
<feature type="transmembrane region" description="Helical" evidence="1">
    <location>
        <begin position="68"/>
        <end position="92"/>
    </location>
</feature>
<organism evidence="2 4">
    <name type="scientific">Chryseobacterium daecheongense</name>
    <dbReference type="NCBI Taxonomy" id="192389"/>
    <lineage>
        <taxon>Bacteria</taxon>
        <taxon>Pseudomonadati</taxon>
        <taxon>Bacteroidota</taxon>
        <taxon>Flavobacteriia</taxon>
        <taxon>Flavobacteriales</taxon>
        <taxon>Weeksellaceae</taxon>
        <taxon>Chryseobacterium group</taxon>
        <taxon>Chryseobacterium</taxon>
    </lineage>
</organism>
<name>A0A3N0VZY8_9FLAO</name>
<keyword evidence="1" id="KW-1133">Transmembrane helix</keyword>
<dbReference type="OrthoDB" id="1258169at2"/>
<accession>A0A3N0VZY8</accession>
<evidence type="ECO:0000313" key="4">
    <source>
        <dbReference type="Proteomes" id="UP000269375"/>
    </source>
</evidence>
<keyword evidence="5" id="KW-1185">Reference proteome</keyword>
<dbReference type="RefSeq" id="WP_123263285.1">
    <property type="nucleotide sequence ID" value="NZ_RJTX01000002.1"/>
</dbReference>
<proteinExistence type="predicted"/>
<sequence>MLFKSSYRIEFSQSKETVLENIKSSLLENRSNLPKNFIGNVSENGFKIKLLGRYSPDFKGSFDQGNNLQLTVGLGLLQIISLLFIVLAAFYMYYKNEYYTMAIILGLGIFIIQASYYNIKVSKRKFFDYLLSVDSRCKISDI</sequence>
<feature type="transmembrane region" description="Helical" evidence="1">
    <location>
        <begin position="98"/>
        <end position="119"/>
    </location>
</feature>
<evidence type="ECO:0000313" key="5">
    <source>
        <dbReference type="Proteomes" id="UP000295709"/>
    </source>
</evidence>
<dbReference type="Proteomes" id="UP000295709">
    <property type="component" value="Unassembled WGS sequence"/>
</dbReference>
<protein>
    <submittedName>
        <fullName evidence="2">Uncharacterized protein</fullName>
    </submittedName>
</protein>
<evidence type="ECO:0000313" key="3">
    <source>
        <dbReference type="EMBL" id="TDX92710.1"/>
    </source>
</evidence>
<comment type="caution">
    <text evidence="2">The sequence shown here is derived from an EMBL/GenBank/DDBJ whole genome shotgun (WGS) entry which is preliminary data.</text>
</comment>
<evidence type="ECO:0000256" key="1">
    <source>
        <dbReference type="SAM" id="Phobius"/>
    </source>
</evidence>
<keyword evidence="1" id="KW-0812">Transmembrane</keyword>
<reference evidence="4" key="1">
    <citation type="submission" date="2018-11" db="EMBL/GenBank/DDBJ databases">
        <title>Proposal to divide the Flavobacteriaceae and reorganize its genera based on Amino Acid Identity values calculated from whole genome sequences.</title>
        <authorList>
            <person name="Nicholson A.C."/>
            <person name="Gulvik C.A."/>
            <person name="Whitney A.M."/>
            <person name="Humrighouse B.W."/>
            <person name="Bell M."/>
            <person name="Holmes B."/>
            <person name="Steigerwalt A."/>
            <person name="Villarma A."/>
            <person name="Sheth M."/>
            <person name="Batra D."/>
            <person name="Pryor J."/>
            <person name="Bernardet J.-F."/>
            <person name="Hugo C."/>
            <person name="Kampfer P."/>
            <person name="Newman J."/>
            <person name="Mcquiston J.R."/>
        </authorList>
    </citation>
    <scope>NUCLEOTIDE SEQUENCE [LARGE SCALE GENOMIC DNA]</scope>
    <source>
        <strain evidence="4">DSM 15235</strain>
    </source>
</reference>
<evidence type="ECO:0000313" key="2">
    <source>
        <dbReference type="EMBL" id="ROH98090.1"/>
    </source>
</evidence>
<gene>
    <name evidence="3" type="ORF">BCF50_1650</name>
    <name evidence="2" type="ORF">EGI05_12180</name>
</gene>
<dbReference type="EMBL" id="SOQW01000002">
    <property type="protein sequence ID" value="TDX92710.1"/>
    <property type="molecule type" value="Genomic_DNA"/>
</dbReference>
<keyword evidence="1" id="KW-0472">Membrane</keyword>
<dbReference type="Proteomes" id="UP000269375">
    <property type="component" value="Unassembled WGS sequence"/>
</dbReference>
<reference evidence="3 5" key="2">
    <citation type="submission" date="2019-03" db="EMBL/GenBank/DDBJ databases">
        <title>Genomic Encyclopedia of Archaeal and Bacterial Type Strains, Phase II (KMG-II): from individual species to whole genera.</title>
        <authorList>
            <person name="Goeker M."/>
        </authorList>
    </citation>
    <scope>NUCLEOTIDE SEQUENCE [LARGE SCALE GENOMIC DNA]</scope>
    <source>
        <strain evidence="3 5">DSM 15235</strain>
    </source>
</reference>
<dbReference type="AlphaFoldDB" id="A0A3N0VZY8"/>